<evidence type="ECO:0000313" key="1">
    <source>
        <dbReference type="EMBL" id="KKK84753.1"/>
    </source>
</evidence>
<comment type="caution">
    <text evidence="1">The sequence shown here is derived from an EMBL/GenBank/DDBJ whole genome shotgun (WGS) entry which is preliminary data.</text>
</comment>
<dbReference type="AlphaFoldDB" id="A0A0F8YTH6"/>
<protein>
    <submittedName>
        <fullName evidence="1">Uncharacterized protein</fullName>
    </submittedName>
</protein>
<dbReference type="EMBL" id="LAZR01051629">
    <property type="protein sequence ID" value="KKK84753.1"/>
    <property type="molecule type" value="Genomic_DNA"/>
</dbReference>
<gene>
    <name evidence="1" type="ORF">LCGC14_2780160</name>
</gene>
<sequence>MDKDEIIQRRLTRVKDKKTIKVAFTPFPISSFGPMNYMFPAKGSVEKLVVSVFEMPRDGVDIIVQIGLGGPLTTFKTKELFIKELFSPIGEVEIGDRLAVRVESTNPEEEVGLYWVAALWMPDRSEVSIVKFLEASDAGETT</sequence>
<accession>A0A0F8YTH6</accession>
<organism evidence="1">
    <name type="scientific">marine sediment metagenome</name>
    <dbReference type="NCBI Taxonomy" id="412755"/>
    <lineage>
        <taxon>unclassified sequences</taxon>
        <taxon>metagenomes</taxon>
        <taxon>ecological metagenomes</taxon>
    </lineage>
</organism>
<reference evidence="1" key="1">
    <citation type="journal article" date="2015" name="Nature">
        <title>Complex archaea that bridge the gap between prokaryotes and eukaryotes.</title>
        <authorList>
            <person name="Spang A."/>
            <person name="Saw J.H."/>
            <person name="Jorgensen S.L."/>
            <person name="Zaremba-Niedzwiedzka K."/>
            <person name="Martijn J."/>
            <person name="Lind A.E."/>
            <person name="van Eijk R."/>
            <person name="Schleper C."/>
            <person name="Guy L."/>
            <person name="Ettema T.J."/>
        </authorList>
    </citation>
    <scope>NUCLEOTIDE SEQUENCE</scope>
</reference>
<proteinExistence type="predicted"/>
<name>A0A0F8YTH6_9ZZZZ</name>